<gene>
    <name evidence="2" type="ORF">DP107_08510</name>
</gene>
<keyword evidence="3" id="KW-1185">Reference proteome</keyword>
<keyword evidence="1" id="KW-0812">Transmembrane</keyword>
<dbReference type="InParanoid" id="A0A554NAL2"/>
<keyword evidence="1" id="KW-0472">Membrane</keyword>
<accession>A0A554NAL2</accession>
<evidence type="ECO:0000256" key="1">
    <source>
        <dbReference type="SAM" id="Phobius"/>
    </source>
</evidence>
<sequence length="62" mass="5985">METTATSDKSIGLSVLFGALGLAGALGMFLTAISHDQLGSGIAFAGAMIAGAMAIGAVHAYG</sequence>
<dbReference type="EMBL" id="QMDX01000004">
    <property type="protein sequence ID" value="TSD14438.1"/>
    <property type="molecule type" value="Genomic_DNA"/>
</dbReference>
<reference evidence="2 3" key="1">
    <citation type="submission" date="2018-06" db="EMBL/GenBank/DDBJ databases">
        <title>Natronomonas sp. F16-60 a new haloarchaeon isolated from a solar saltern of Isla Cristina, Huelva, Spain.</title>
        <authorList>
            <person name="Duran-Viseras A."/>
            <person name="Sanchez-Porro C."/>
            <person name="Ventosa A."/>
        </authorList>
    </citation>
    <scope>NUCLEOTIDE SEQUENCE [LARGE SCALE GENOMIC DNA]</scope>
    <source>
        <strain evidence="2 3">F16-60</strain>
    </source>
</reference>
<feature type="transmembrane region" description="Helical" evidence="1">
    <location>
        <begin position="12"/>
        <end position="33"/>
    </location>
</feature>
<organism evidence="2 3">
    <name type="scientific">Haloglomus irregulare</name>
    <dbReference type="NCBI Taxonomy" id="2234134"/>
    <lineage>
        <taxon>Archaea</taxon>
        <taxon>Methanobacteriati</taxon>
        <taxon>Methanobacteriota</taxon>
        <taxon>Stenosarchaea group</taxon>
        <taxon>Halobacteria</taxon>
        <taxon>Halobacteriales</taxon>
        <taxon>Natronomonadaceae</taxon>
        <taxon>Haloglomus</taxon>
    </lineage>
</organism>
<comment type="caution">
    <text evidence="2">The sequence shown here is derived from an EMBL/GenBank/DDBJ whole genome shotgun (WGS) entry which is preliminary data.</text>
</comment>
<dbReference type="Proteomes" id="UP000319894">
    <property type="component" value="Unassembled WGS sequence"/>
</dbReference>
<feature type="transmembrane region" description="Helical" evidence="1">
    <location>
        <begin position="39"/>
        <end position="61"/>
    </location>
</feature>
<keyword evidence="1" id="KW-1133">Transmembrane helix</keyword>
<name>A0A554NAL2_9EURY</name>
<evidence type="ECO:0000313" key="3">
    <source>
        <dbReference type="Proteomes" id="UP000319894"/>
    </source>
</evidence>
<dbReference type="InterPro" id="IPR055947">
    <property type="entry name" value="DUF7525"/>
</dbReference>
<dbReference type="AlphaFoldDB" id="A0A554NAL2"/>
<proteinExistence type="predicted"/>
<dbReference type="RefSeq" id="WP_144261729.1">
    <property type="nucleotide sequence ID" value="NZ_QMDX01000004.1"/>
</dbReference>
<dbReference type="Pfam" id="PF24369">
    <property type="entry name" value="DUF7525"/>
    <property type="match status" value="1"/>
</dbReference>
<protein>
    <submittedName>
        <fullName evidence="2">Uncharacterized protein</fullName>
    </submittedName>
</protein>
<evidence type="ECO:0000313" key="2">
    <source>
        <dbReference type="EMBL" id="TSD14438.1"/>
    </source>
</evidence>